<accession>A0A1M6EG80</accession>
<organism evidence="2 3">
    <name type="scientific">Mesonia phycicola</name>
    <dbReference type="NCBI Taxonomy" id="579105"/>
    <lineage>
        <taxon>Bacteria</taxon>
        <taxon>Pseudomonadati</taxon>
        <taxon>Bacteroidota</taxon>
        <taxon>Flavobacteriia</taxon>
        <taxon>Flavobacteriales</taxon>
        <taxon>Flavobacteriaceae</taxon>
        <taxon>Mesonia</taxon>
    </lineage>
</organism>
<dbReference type="STRING" id="579105.SAMN04488096_10573"/>
<keyword evidence="1" id="KW-0472">Membrane</keyword>
<keyword evidence="1" id="KW-0812">Transmembrane</keyword>
<dbReference type="RefSeq" id="WP_073150278.1">
    <property type="nucleotide sequence ID" value="NZ_FQYY01000005.1"/>
</dbReference>
<dbReference type="AlphaFoldDB" id="A0A1M6EG80"/>
<keyword evidence="3" id="KW-1185">Reference proteome</keyword>
<name>A0A1M6EG80_9FLAO</name>
<sequence length="65" mass="7359">MKYFIYFLMLSALGLLIYNITLIDFNDIMGENSKIAVACVLSSLCVIVLMLILLISREIKKKTEA</sequence>
<evidence type="ECO:0000313" key="2">
    <source>
        <dbReference type="EMBL" id="SHI84527.1"/>
    </source>
</evidence>
<feature type="transmembrane region" description="Helical" evidence="1">
    <location>
        <begin position="5"/>
        <end position="23"/>
    </location>
</feature>
<dbReference type="EMBL" id="FQYY01000005">
    <property type="protein sequence ID" value="SHI84527.1"/>
    <property type="molecule type" value="Genomic_DNA"/>
</dbReference>
<keyword evidence="1" id="KW-1133">Transmembrane helix</keyword>
<evidence type="ECO:0000313" key="3">
    <source>
        <dbReference type="Proteomes" id="UP000184225"/>
    </source>
</evidence>
<evidence type="ECO:0000256" key="1">
    <source>
        <dbReference type="SAM" id="Phobius"/>
    </source>
</evidence>
<dbReference type="OrthoDB" id="1453319at2"/>
<gene>
    <name evidence="2" type="ORF">SAMN04488096_10573</name>
</gene>
<feature type="transmembrane region" description="Helical" evidence="1">
    <location>
        <begin position="35"/>
        <end position="55"/>
    </location>
</feature>
<reference evidence="2 3" key="1">
    <citation type="submission" date="2016-11" db="EMBL/GenBank/DDBJ databases">
        <authorList>
            <person name="Jaros S."/>
            <person name="Januszkiewicz K."/>
            <person name="Wedrychowicz H."/>
        </authorList>
    </citation>
    <scope>NUCLEOTIDE SEQUENCE [LARGE SCALE GENOMIC DNA]</scope>
    <source>
        <strain evidence="2 3">DSM 21425</strain>
    </source>
</reference>
<dbReference type="Proteomes" id="UP000184225">
    <property type="component" value="Unassembled WGS sequence"/>
</dbReference>
<proteinExistence type="predicted"/>
<protein>
    <submittedName>
        <fullName evidence="2">Uncharacterized protein</fullName>
    </submittedName>
</protein>